<feature type="domain" description="Phosphatidylglycerol lysyltransferase C-terminal" evidence="1">
    <location>
        <begin position="26"/>
        <end position="289"/>
    </location>
</feature>
<gene>
    <name evidence="2" type="ordered locus">Dalk_3058</name>
</gene>
<dbReference type="Pfam" id="PF09924">
    <property type="entry name" value="LPG_synthase_C"/>
    <property type="match status" value="1"/>
</dbReference>
<dbReference type="InterPro" id="IPR024320">
    <property type="entry name" value="LPG_synthase_C"/>
</dbReference>
<dbReference type="Gene3D" id="3.40.630.30">
    <property type="match status" value="1"/>
</dbReference>
<dbReference type="eggNOG" id="COG4866">
    <property type="taxonomic scope" value="Bacteria"/>
</dbReference>
<protein>
    <recommendedName>
        <fullName evidence="1">Phosphatidylglycerol lysyltransferase C-terminal domain-containing protein</fullName>
    </recommendedName>
</protein>
<organism evidence="2 3">
    <name type="scientific">Desulfatibacillum aliphaticivorans</name>
    <dbReference type="NCBI Taxonomy" id="218208"/>
    <lineage>
        <taxon>Bacteria</taxon>
        <taxon>Pseudomonadati</taxon>
        <taxon>Thermodesulfobacteriota</taxon>
        <taxon>Desulfobacteria</taxon>
        <taxon>Desulfobacterales</taxon>
        <taxon>Desulfatibacillaceae</taxon>
        <taxon>Desulfatibacillum</taxon>
    </lineage>
</organism>
<name>B8FBJ5_DESAL</name>
<reference evidence="2 3" key="1">
    <citation type="journal article" date="2012" name="Environ. Microbiol.">
        <title>The genome sequence of Desulfatibacillum alkenivorans AK-01: a blueprint for anaerobic alkane oxidation.</title>
        <authorList>
            <person name="Callaghan A.V."/>
            <person name="Morris B.E."/>
            <person name="Pereira I.A."/>
            <person name="McInerney M.J."/>
            <person name="Austin R.N."/>
            <person name="Groves J.T."/>
            <person name="Kukor J.J."/>
            <person name="Suflita J.M."/>
            <person name="Young L.Y."/>
            <person name="Zylstra G.J."/>
            <person name="Wawrik B."/>
        </authorList>
    </citation>
    <scope>NUCLEOTIDE SEQUENCE [LARGE SCALE GENOMIC DNA]</scope>
    <source>
        <strain evidence="2 3">AK-01</strain>
    </source>
</reference>
<dbReference type="Proteomes" id="UP000000739">
    <property type="component" value="Chromosome"/>
</dbReference>
<evidence type="ECO:0000313" key="2">
    <source>
        <dbReference type="EMBL" id="ACL04748.1"/>
    </source>
</evidence>
<dbReference type="EMBL" id="CP001322">
    <property type="protein sequence ID" value="ACL04748.1"/>
    <property type="molecule type" value="Genomic_DNA"/>
</dbReference>
<dbReference type="RefSeq" id="WP_015947808.1">
    <property type="nucleotide sequence ID" value="NC_011768.1"/>
</dbReference>
<dbReference type="PIRSF" id="PIRSF018688">
    <property type="entry name" value="UCP018688"/>
    <property type="match status" value="1"/>
</dbReference>
<evidence type="ECO:0000259" key="1">
    <source>
        <dbReference type="Pfam" id="PF09924"/>
    </source>
</evidence>
<dbReference type="InterPro" id="IPR016181">
    <property type="entry name" value="Acyl_CoA_acyltransferase"/>
</dbReference>
<dbReference type="PANTHER" id="PTHR41373:SF1">
    <property type="entry name" value="PHOSPHATIDYLGLYCEROL LYSYLTRANSFERASE C-TERMINAL DOMAIN-CONTAINING PROTEIN"/>
    <property type="match status" value="1"/>
</dbReference>
<evidence type="ECO:0000313" key="3">
    <source>
        <dbReference type="Proteomes" id="UP000000739"/>
    </source>
</evidence>
<dbReference type="InterPro" id="IPR016732">
    <property type="entry name" value="UCP018688"/>
</dbReference>
<keyword evidence="3" id="KW-1185">Reference proteome</keyword>
<sequence>MTLSFEPINLDRQKAYLEFLAKCPEPSSEYSFINLFAWQEAHGLEWAWTGPLVWIRQTRPETVYWAPMGHWDSVDWEEALGALEGPAEFSRIPEKLADIWRNAQGLSMELEEDRGQWDYLYSVPDLVALSGKKYHSKKNHLNRFKKSYPARYVPMDASNAKEALSLQESWCQWRDCESVETLAAENDGISKVLDRWDSLSNIMGGLIYVEDQLAAYTIGEAFLPHMMLIHFEKGSPDFHGSYQAVNQQFLENAGADFALVNREQDTGDEGLRKAKMSYHPVDFIKKFRASFSA</sequence>
<dbReference type="PANTHER" id="PTHR41373">
    <property type="entry name" value="DUF2156 DOMAIN-CONTAINING PROTEIN"/>
    <property type="match status" value="1"/>
</dbReference>
<dbReference type="AlphaFoldDB" id="B8FBJ5"/>
<accession>B8FBJ5</accession>
<dbReference type="KEGG" id="dal:Dalk_3058"/>
<dbReference type="HOGENOM" id="CLU_058411_0_0_7"/>
<dbReference type="SUPFAM" id="SSF55729">
    <property type="entry name" value="Acyl-CoA N-acyltransferases (Nat)"/>
    <property type="match status" value="2"/>
</dbReference>
<proteinExistence type="predicted"/>